<organism evidence="2 3">
    <name type="scientific">Fusarium venenatum</name>
    <dbReference type="NCBI Taxonomy" id="56646"/>
    <lineage>
        <taxon>Eukaryota</taxon>
        <taxon>Fungi</taxon>
        <taxon>Dikarya</taxon>
        <taxon>Ascomycota</taxon>
        <taxon>Pezizomycotina</taxon>
        <taxon>Sordariomycetes</taxon>
        <taxon>Hypocreomycetidae</taxon>
        <taxon>Hypocreales</taxon>
        <taxon>Nectriaceae</taxon>
        <taxon>Fusarium</taxon>
    </lineage>
</organism>
<protein>
    <recommendedName>
        <fullName evidence="4">BTB domain-containing protein</fullName>
    </recommendedName>
</protein>
<dbReference type="AlphaFoldDB" id="A0A2L2TL41"/>
<keyword evidence="3" id="KW-1185">Reference proteome</keyword>
<proteinExistence type="predicted"/>
<feature type="region of interest" description="Disordered" evidence="1">
    <location>
        <begin position="26"/>
        <end position="48"/>
    </location>
</feature>
<evidence type="ECO:0000313" key="3">
    <source>
        <dbReference type="Proteomes" id="UP000245910"/>
    </source>
</evidence>
<dbReference type="OrthoDB" id="5326346at2759"/>
<evidence type="ECO:0008006" key="4">
    <source>
        <dbReference type="Google" id="ProtNLM"/>
    </source>
</evidence>
<dbReference type="Proteomes" id="UP000245910">
    <property type="component" value="Chromosome I"/>
</dbReference>
<name>A0A2L2TL41_9HYPO</name>
<reference evidence="3" key="1">
    <citation type="submission" date="2014-10" db="EMBL/GenBank/DDBJ databases">
        <authorList>
            <person name="King R."/>
        </authorList>
    </citation>
    <scope>NUCLEOTIDE SEQUENCE [LARGE SCALE GENOMIC DNA]</scope>
    <source>
        <strain evidence="3">A3/5</strain>
    </source>
</reference>
<sequence length="193" mass="21860">MKVIRHEIDPKGDLLIVLKHPNTLNLMPDPPTKHESYRPPHPYYDDPSDDEEVEIEFRVCSLRMIQSSTLFKKMFGGPSKEAVEEATASSHLRKVSATDWNGDALAVVLNIIHDRTGENDVPQEPSTFLLAHITVIVDNYRCEECTHSGSYVTMGAKCHMSSIRGYRELIYFTGFLMVLLPHLHSQTCLGEYS</sequence>
<dbReference type="EMBL" id="LN649229">
    <property type="protein sequence ID" value="CEI63876.1"/>
    <property type="molecule type" value="Genomic_DNA"/>
</dbReference>
<evidence type="ECO:0000256" key="1">
    <source>
        <dbReference type="SAM" id="MobiDB-lite"/>
    </source>
</evidence>
<accession>A0A2L2TL41</accession>
<evidence type="ECO:0000313" key="2">
    <source>
        <dbReference type="EMBL" id="CEI63876.1"/>
    </source>
</evidence>